<dbReference type="Pfam" id="PF01794">
    <property type="entry name" value="Ferric_reduct"/>
    <property type="match status" value="1"/>
</dbReference>
<dbReference type="AlphaFoldDB" id="A0A7Y9J9U7"/>
<evidence type="ECO:0000256" key="2">
    <source>
        <dbReference type="ARBA" id="ARBA00022692"/>
    </source>
</evidence>
<comment type="caution">
    <text evidence="7">The sequence shown here is derived from an EMBL/GenBank/DDBJ whole genome shotgun (WGS) entry which is preliminary data.</text>
</comment>
<proteinExistence type="predicted"/>
<organism evidence="7 8">
    <name type="scientific">Nocardioides panaciterrulae</name>
    <dbReference type="NCBI Taxonomy" id="661492"/>
    <lineage>
        <taxon>Bacteria</taxon>
        <taxon>Bacillati</taxon>
        <taxon>Actinomycetota</taxon>
        <taxon>Actinomycetes</taxon>
        <taxon>Propionibacteriales</taxon>
        <taxon>Nocardioidaceae</taxon>
        <taxon>Nocardioides</taxon>
    </lineage>
</organism>
<evidence type="ECO:0000256" key="5">
    <source>
        <dbReference type="SAM" id="Phobius"/>
    </source>
</evidence>
<feature type="transmembrane region" description="Helical" evidence="5">
    <location>
        <begin position="94"/>
        <end position="115"/>
    </location>
</feature>
<keyword evidence="4 5" id="KW-0472">Membrane</keyword>
<evidence type="ECO:0000256" key="3">
    <source>
        <dbReference type="ARBA" id="ARBA00022989"/>
    </source>
</evidence>
<dbReference type="InterPro" id="IPR013130">
    <property type="entry name" value="Fe3_Rdtase_TM_dom"/>
</dbReference>
<name>A0A7Y9J9U7_9ACTN</name>
<accession>A0A7Y9J9U7</accession>
<dbReference type="Proteomes" id="UP000535511">
    <property type="component" value="Unassembled WGS sequence"/>
</dbReference>
<dbReference type="EMBL" id="JACCBG010000001">
    <property type="protein sequence ID" value="NYD40733.1"/>
    <property type="molecule type" value="Genomic_DNA"/>
</dbReference>
<feature type="transmembrane region" description="Helical" evidence="5">
    <location>
        <begin position="156"/>
        <end position="174"/>
    </location>
</feature>
<dbReference type="GO" id="GO:0016020">
    <property type="term" value="C:membrane"/>
    <property type="evidence" value="ECO:0007669"/>
    <property type="project" value="UniProtKB-SubCell"/>
</dbReference>
<evidence type="ECO:0000256" key="4">
    <source>
        <dbReference type="ARBA" id="ARBA00023136"/>
    </source>
</evidence>
<feature type="domain" description="Ferric oxidoreductase" evidence="6">
    <location>
        <begin position="16"/>
        <end position="138"/>
    </location>
</feature>
<reference evidence="7 8" key="1">
    <citation type="submission" date="2020-07" db="EMBL/GenBank/DDBJ databases">
        <title>Sequencing the genomes of 1000 actinobacteria strains.</title>
        <authorList>
            <person name="Klenk H.-P."/>
        </authorList>
    </citation>
    <scope>NUCLEOTIDE SEQUENCE [LARGE SCALE GENOMIC DNA]</scope>
    <source>
        <strain evidence="7 8">DSM 21350</strain>
    </source>
</reference>
<feature type="transmembrane region" description="Helical" evidence="5">
    <location>
        <begin position="12"/>
        <end position="33"/>
    </location>
</feature>
<sequence>MSALGNQALWDLGRGTGIVALVMFTITLVLGVLTRSGRPVPGLGRFGASDVHRTAALTGTALVAVHVGCLYLDPYAQLRLVDLFLPFLGAYRPLWQGLGTLGVELLGIITVVSLLRHRVGPRVFRAVHWLTYAFWPVALLHALGNGTDAATPWFRGAAVVCIAAVGLAVAWRVAPSYAGRGWHRTPRKVAR</sequence>
<protein>
    <submittedName>
        <fullName evidence="7">Putative ferric reductase</fullName>
    </submittedName>
</protein>
<dbReference type="RefSeq" id="WP_179662574.1">
    <property type="nucleotide sequence ID" value="NZ_JACCBG010000001.1"/>
</dbReference>
<keyword evidence="2 5" id="KW-0812">Transmembrane</keyword>
<keyword evidence="8" id="KW-1185">Reference proteome</keyword>
<feature type="transmembrane region" description="Helical" evidence="5">
    <location>
        <begin position="127"/>
        <end position="144"/>
    </location>
</feature>
<feature type="transmembrane region" description="Helical" evidence="5">
    <location>
        <begin position="54"/>
        <end position="74"/>
    </location>
</feature>
<comment type="subcellular location">
    <subcellularLocation>
        <location evidence="1">Membrane</location>
        <topology evidence="1">Multi-pass membrane protein</topology>
    </subcellularLocation>
</comment>
<evidence type="ECO:0000259" key="6">
    <source>
        <dbReference type="Pfam" id="PF01794"/>
    </source>
</evidence>
<evidence type="ECO:0000313" key="8">
    <source>
        <dbReference type="Proteomes" id="UP000535511"/>
    </source>
</evidence>
<keyword evidence="3 5" id="KW-1133">Transmembrane helix</keyword>
<gene>
    <name evidence="7" type="ORF">BJZ21_000816</name>
</gene>
<evidence type="ECO:0000313" key="7">
    <source>
        <dbReference type="EMBL" id="NYD40733.1"/>
    </source>
</evidence>
<evidence type="ECO:0000256" key="1">
    <source>
        <dbReference type="ARBA" id="ARBA00004141"/>
    </source>
</evidence>